<sequence length="186" mass="20527">MGCSYSCKRSSVAEQKSIRVVHFNGFVEDLEYPVTVGELTGKPTKHFLFTHAQILSGSVPLKPETVLEPGRIYFMLPYSLLQSNVSPVELAPIARKLASMAQKCRPSKTGSGGQSCSPNRYGTSPIWSSPANSPNRFSSPRAGDELENDQASYAMQKSPARSWKPILATIREISFNRRSESDLQEN</sequence>
<dbReference type="InterPro" id="IPR025322">
    <property type="entry name" value="PADRE_dom"/>
</dbReference>
<dbReference type="Gramene" id="OE9A055501T1">
    <property type="protein sequence ID" value="OE9A055501C1"/>
    <property type="gene ID" value="OE9A055501"/>
</dbReference>
<dbReference type="PANTHER" id="PTHR33052">
    <property type="entry name" value="DUF4228 DOMAIN PROTEIN-RELATED"/>
    <property type="match status" value="1"/>
</dbReference>
<evidence type="ECO:0000256" key="1">
    <source>
        <dbReference type="SAM" id="MobiDB-lite"/>
    </source>
</evidence>
<comment type="caution">
    <text evidence="2">The sequence shown here is derived from an EMBL/GenBank/DDBJ whole genome shotgun (WGS) entry which is preliminary data.</text>
</comment>
<keyword evidence="3" id="KW-1185">Reference proteome</keyword>
<organism evidence="2 3">
    <name type="scientific">Olea europaea subsp. europaea</name>
    <dbReference type="NCBI Taxonomy" id="158383"/>
    <lineage>
        <taxon>Eukaryota</taxon>
        <taxon>Viridiplantae</taxon>
        <taxon>Streptophyta</taxon>
        <taxon>Embryophyta</taxon>
        <taxon>Tracheophyta</taxon>
        <taxon>Spermatophyta</taxon>
        <taxon>Magnoliopsida</taxon>
        <taxon>eudicotyledons</taxon>
        <taxon>Gunneridae</taxon>
        <taxon>Pentapetalae</taxon>
        <taxon>asterids</taxon>
        <taxon>lamiids</taxon>
        <taxon>Lamiales</taxon>
        <taxon>Oleaceae</taxon>
        <taxon>Oleeae</taxon>
        <taxon>Olea</taxon>
    </lineage>
</organism>
<gene>
    <name evidence="2" type="ORF">OLEA9_A055501</name>
</gene>
<protein>
    <recommendedName>
        <fullName evidence="4">DUF4228 domain-containing protein</fullName>
    </recommendedName>
</protein>
<reference evidence="2 3" key="1">
    <citation type="submission" date="2019-12" db="EMBL/GenBank/DDBJ databases">
        <authorList>
            <person name="Alioto T."/>
            <person name="Alioto T."/>
            <person name="Gomez Garrido J."/>
        </authorList>
    </citation>
    <scope>NUCLEOTIDE SEQUENCE [LARGE SCALE GENOMIC DNA]</scope>
</reference>
<dbReference type="Pfam" id="PF14009">
    <property type="entry name" value="PADRE"/>
    <property type="match status" value="1"/>
</dbReference>
<feature type="region of interest" description="Disordered" evidence="1">
    <location>
        <begin position="103"/>
        <end position="160"/>
    </location>
</feature>
<dbReference type="OrthoDB" id="736928at2759"/>
<dbReference type="EMBL" id="CACTIH010001932">
    <property type="protein sequence ID" value="CAA2969149.1"/>
    <property type="molecule type" value="Genomic_DNA"/>
</dbReference>
<evidence type="ECO:0008006" key="4">
    <source>
        <dbReference type="Google" id="ProtNLM"/>
    </source>
</evidence>
<feature type="compositionally biased region" description="Polar residues" evidence="1">
    <location>
        <begin position="114"/>
        <end position="138"/>
    </location>
</feature>
<evidence type="ECO:0000313" key="3">
    <source>
        <dbReference type="Proteomes" id="UP000594638"/>
    </source>
</evidence>
<name>A0A8S0QNA3_OLEEU</name>
<evidence type="ECO:0000313" key="2">
    <source>
        <dbReference type="EMBL" id="CAA2969149.1"/>
    </source>
</evidence>
<dbReference type="Proteomes" id="UP000594638">
    <property type="component" value="Unassembled WGS sequence"/>
</dbReference>
<dbReference type="AlphaFoldDB" id="A0A8S0QNA3"/>
<proteinExistence type="predicted"/>
<accession>A0A8S0QNA3</accession>